<evidence type="ECO:0000313" key="2">
    <source>
        <dbReference type="Proteomes" id="UP000521868"/>
    </source>
</evidence>
<dbReference type="EMBL" id="VTOX01000006">
    <property type="protein sequence ID" value="NKE67335.1"/>
    <property type="molecule type" value="Genomic_DNA"/>
</dbReference>
<accession>A0A7X6DHP5</accession>
<evidence type="ECO:0000313" key="1">
    <source>
        <dbReference type="EMBL" id="NKE67335.1"/>
    </source>
</evidence>
<reference evidence="1 2" key="1">
    <citation type="journal article" date="2020" name="Nature">
        <title>Bacterial chemolithoautotrophy via manganese oxidation.</title>
        <authorList>
            <person name="Yu H."/>
            <person name="Leadbetter J.R."/>
        </authorList>
    </citation>
    <scope>NUCLEOTIDE SEQUENCE [LARGE SCALE GENOMIC DNA]</scope>
    <source>
        <strain evidence="1 2">RBP-1</strain>
    </source>
</reference>
<name>A0A7X6DHP5_9BURK</name>
<proteinExistence type="predicted"/>
<dbReference type="Proteomes" id="UP000521868">
    <property type="component" value="Unassembled WGS sequence"/>
</dbReference>
<dbReference type="AlphaFoldDB" id="A0A7X6DHP5"/>
<comment type="caution">
    <text evidence="1">The sequence shown here is derived from an EMBL/GenBank/DDBJ whole genome shotgun (WGS) entry which is preliminary data.</text>
</comment>
<sequence>MSQQAVIRGEVSFRAGDGVLMPIPPGPVDLDVADDSVTLGWTESNGAAGSTAITRDEYERYVREGKIRVVEH</sequence>
<dbReference type="RefSeq" id="WP_168108467.1">
    <property type="nucleotide sequence ID" value="NZ_VTOX01000006.1"/>
</dbReference>
<organism evidence="1 2">
    <name type="scientific">Ramlibacter lithotrophicus</name>
    <dbReference type="NCBI Taxonomy" id="2606681"/>
    <lineage>
        <taxon>Bacteria</taxon>
        <taxon>Pseudomonadati</taxon>
        <taxon>Pseudomonadota</taxon>
        <taxon>Betaproteobacteria</taxon>
        <taxon>Burkholderiales</taxon>
        <taxon>Comamonadaceae</taxon>
        <taxon>Ramlibacter</taxon>
    </lineage>
</organism>
<gene>
    <name evidence="1" type="ORF">RAMLITH_16035</name>
</gene>
<keyword evidence="2" id="KW-1185">Reference proteome</keyword>
<protein>
    <submittedName>
        <fullName evidence="1">Uncharacterized protein</fullName>
    </submittedName>
</protein>